<accession>A0A2T0VU72</accession>
<keyword evidence="2" id="KW-0808">Transferase</keyword>
<evidence type="ECO:0000313" key="3">
    <source>
        <dbReference type="Proteomes" id="UP000238007"/>
    </source>
</evidence>
<dbReference type="Pfam" id="PF13302">
    <property type="entry name" value="Acetyltransf_3"/>
    <property type="match status" value="1"/>
</dbReference>
<feature type="domain" description="N-acetyltransferase" evidence="1">
    <location>
        <begin position="4"/>
        <end position="163"/>
    </location>
</feature>
<dbReference type="PROSITE" id="PS51186">
    <property type="entry name" value="GNAT"/>
    <property type="match status" value="1"/>
</dbReference>
<dbReference type="RefSeq" id="WP_106359019.1">
    <property type="nucleotide sequence ID" value="NZ_PVTP01000014.1"/>
</dbReference>
<dbReference type="Proteomes" id="UP000238007">
    <property type="component" value="Unassembled WGS sequence"/>
</dbReference>
<dbReference type="AlphaFoldDB" id="A0A2T0VU72"/>
<evidence type="ECO:0000259" key="1">
    <source>
        <dbReference type="PROSITE" id="PS51186"/>
    </source>
</evidence>
<dbReference type="InterPro" id="IPR051531">
    <property type="entry name" value="N-acetyltransferase"/>
</dbReference>
<comment type="caution">
    <text evidence="2">The sequence shown here is derived from an EMBL/GenBank/DDBJ whole genome shotgun (WGS) entry which is preliminary data.</text>
</comment>
<sequence length="165" mass="18743">MDNLTYRDLRSEDTDALHAIVSDWDVVRQMGSWPWPPQYRFTESRCTTYKGVGFVWGLFAPKLIGMVAVTEGELGYLLAREYWGRGIVTAMARTAINHGFREPVLQEITASIWGDNAGSRRVLTKLGFTKTADGIEHALARGEDTSSHYYSLSRDVWHRLRCDAQ</sequence>
<dbReference type="InterPro" id="IPR000182">
    <property type="entry name" value="GNAT_dom"/>
</dbReference>
<dbReference type="EMBL" id="PVTP01000014">
    <property type="protein sequence ID" value="PRY74987.1"/>
    <property type="molecule type" value="Genomic_DNA"/>
</dbReference>
<keyword evidence="3" id="KW-1185">Reference proteome</keyword>
<dbReference type="Gene3D" id="3.40.630.30">
    <property type="match status" value="1"/>
</dbReference>
<organism evidence="2 3">
    <name type="scientific">Yoonia maritima</name>
    <dbReference type="NCBI Taxonomy" id="1435347"/>
    <lineage>
        <taxon>Bacteria</taxon>
        <taxon>Pseudomonadati</taxon>
        <taxon>Pseudomonadota</taxon>
        <taxon>Alphaproteobacteria</taxon>
        <taxon>Rhodobacterales</taxon>
        <taxon>Paracoccaceae</taxon>
        <taxon>Yoonia</taxon>
    </lineage>
</organism>
<evidence type="ECO:0000313" key="2">
    <source>
        <dbReference type="EMBL" id="PRY74987.1"/>
    </source>
</evidence>
<protein>
    <submittedName>
        <fullName evidence="2">RimJ/RimL family protein N-acetyltransferase</fullName>
    </submittedName>
</protein>
<dbReference type="InterPro" id="IPR016181">
    <property type="entry name" value="Acyl_CoA_acyltransferase"/>
</dbReference>
<reference evidence="2 3" key="1">
    <citation type="submission" date="2018-03" db="EMBL/GenBank/DDBJ databases">
        <title>Genomic Encyclopedia of Archaeal and Bacterial Type Strains, Phase II (KMG-II): from individual species to whole genera.</title>
        <authorList>
            <person name="Goeker M."/>
        </authorList>
    </citation>
    <scope>NUCLEOTIDE SEQUENCE [LARGE SCALE GENOMIC DNA]</scope>
    <source>
        <strain evidence="2 3">DSM 101533</strain>
    </source>
</reference>
<dbReference type="SUPFAM" id="SSF55729">
    <property type="entry name" value="Acyl-CoA N-acyltransferases (Nat)"/>
    <property type="match status" value="1"/>
</dbReference>
<gene>
    <name evidence="2" type="ORF">CLV80_11423</name>
</gene>
<dbReference type="GO" id="GO:0016747">
    <property type="term" value="F:acyltransferase activity, transferring groups other than amino-acyl groups"/>
    <property type="evidence" value="ECO:0007669"/>
    <property type="project" value="InterPro"/>
</dbReference>
<proteinExistence type="predicted"/>
<dbReference type="OrthoDB" id="6293260at2"/>
<dbReference type="PANTHER" id="PTHR43792">
    <property type="entry name" value="GNAT FAMILY, PUTATIVE (AFU_ORTHOLOGUE AFUA_3G00765)-RELATED-RELATED"/>
    <property type="match status" value="1"/>
</dbReference>
<name>A0A2T0VU72_9RHOB</name>